<evidence type="ECO:0000313" key="2">
    <source>
        <dbReference type="Proteomes" id="UP000183567"/>
    </source>
</evidence>
<organism evidence="1 2">
    <name type="scientific">Rhizopogon vesiculosus</name>
    <dbReference type="NCBI Taxonomy" id="180088"/>
    <lineage>
        <taxon>Eukaryota</taxon>
        <taxon>Fungi</taxon>
        <taxon>Dikarya</taxon>
        <taxon>Basidiomycota</taxon>
        <taxon>Agaricomycotina</taxon>
        <taxon>Agaricomycetes</taxon>
        <taxon>Agaricomycetidae</taxon>
        <taxon>Boletales</taxon>
        <taxon>Suillineae</taxon>
        <taxon>Rhizopogonaceae</taxon>
        <taxon>Rhizopogon</taxon>
    </lineage>
</organism>
<dbReference type="Proteomes" id="UP000183567">
    <property type="component" value="Unassembled WGS sequence"/>
</dbReference>
<gene>
    <name evidence="1" type="ORF">AZE42_09734</name>
</gene>
<proteinExistence type="predicted"/>
<dbReference type="EMBL" id="LVVM01005591">
    <property type="protein sequence ID" value="OJA10133.1"/>
    <property type="molecule type" value="Genomic_DNA"/>
</dbReference>
<reference evidence="1 2" key="1">
    <citation type="submission" date="2016-03" db="EMBL/GenBank/DDBJ databases">
        <title>Comparative genomics of the ectomycorrhizal sister species Rhizopogon vinicolor and Rhizopogon vesiculosus (Basidiomycota: Boletales) reveals a divergence of the mating type B locus.</title>
        <authorList>
            <person name="Mujic A.B."/>
            <person name="Kuo A."/>
            <person name="Tritt A."/>
            <person name="Lipzen A."/>
            <person name="Chen C."/>
            <person name="Johnson J."/>
            <person name="Sharma A."/>
            <person name="Barry K."/>
            <person name="Grigoriev I.V."/>
            <person name="Spatafora J.W."/>
        </authorList>
    </citation>
    <scope>NUCLEOTIDE SEQUENCE [LARGE SCALE GENOMIC DNA]</scope>
    <source>
        <strain evidence="1 2">AM-OR11-056</strain>
    </source>
</reference>
<sequence length="143" mass="16096">MLKNKAGSLRQVADGATASKAASISQNKVLDNLIALDKTIGSTGFIYALISPYNCPIMTQQSRGRSLWDHAPSRLQFYYVGERQNKIDLNNIPPIACSRTTGQAVCVFILLVHIRLRSWDTPCRVPHWVLYFAVIAIWPIFKY</sequence>
<accession>A0A1J8PMK0</accession>
<evidence type="ECO:0000313" key="1">
    <source>
        <dbReference type="EMBL" id="OJA10133.1"/>
    </source>
</evidence>
<name>A0A1J8PMK0_9AGAM</name>
<protein>
    <submittedName>
        <fullName evidence="1">Uncharacterized protein</fullName>
    </submittedName>
</protein>
<keyword evidence="2" id="KW-1185">Reference proteome</keyword>
<dbReference type="AlphaFoldDB" id="A0A1J8PMK0"/>
<comment type="caution">
    <text evidence="1">The sequence shown here is derived from an EMBL/GenBank/DDBJ whole genome shotgun (WGS) entry which is preliminary data.</text>
</comment>